<name>A0A5B0NR90_PUCGR</name>
<dbReference type="EMBL" id="VDEP01000388">
    <property type="protein sequence ID" value="KAA1090338.1"/>
    <property type="molecule type" value="Genomic_DNA"/>
</dbReference>
<organism evidence="1 2">
    <name type="scientific">Puccinia graminis f. sp. tritici</name>
    <dbReference type="NCBI Taxonomy" id="56615"/>
    <lineage>
        <taxon>Eukaryota</taxon>
        <taxon>Fungi</taxon>
        <taxon>Dikarya</taxon>
        <taxon>Basidiomycota</taxon>
        <taxon>Pucciniomycotina</taxon>
        <taxon>Pucciniomycetes</taxon>
        <taxon>Pucciniales</taxon>
        <taxon>Pucciniaceae</taxon>
        <taxon>Puccinia</taxon>
    </lineage>
</organism>
<dbReference type="AlphaFoldDB" id="A0A5B0NR90"/>
<proteinExistence type="predicted"/>
<reference evidence="1 2" key="1">
    <citation type="submission" date="2019-05" db="EMBL/GenBank/DDBJ databases">
        <title>Emergence of the Ug99 lineage of the wheat stem rust pathogen through somatic hybridization.</title>
        <authorList>
            <person name="Li F."/>
            <person name="Upadhyaya N.M."/>
            <person name="Sperschneider J."/>
            <person name="Matny O."/>
            <person name="Nguyen-Phuc H."/>
            <person name="Mago R."/>
            <person name="Raley C."/>
            <person name="Miller M.E."/>
            <person name="Silverstein K.A.T."/>
            <person name="Henningsen E."/>
            <person name="Hirsch C.D."/>
            <person name="Visser B."/>
            <person name="Pretorius Z.A."/>
            <person name="Steffenson B.J."/>
            <person name="Schwessinger B."/>
            <person name="Dodds P.N."/>
            <person name="Figueroa M."/>
        </authorList>
    </citation>
    <scope>NUCLEOTIDE SEQUENCE [LARGE SCALE GENOMIC DNA]</scope>
    <source>
        <strain evidence="1 2">Ug99</strain>
    </source>
</reference>
<comment type="caution">
    <text evidence="1">The sequence shown here is derived from an EMBL/GenBank/DDBJ whole genome shotgun (WGS) entry which is preliminary data.</text>
</comment>
<accession>A0A5B0NR90</accession>
<evidence type="ECO:0000313" key="1">
    <source>
        <dbReference type="EMBL" id="KAA1090338.1"/>
    </source>
</evidence>
<protein>
    <submittedName>
        <fullName evidence="1">Uncharacterized protein</fullName>
    </submittedName>
</protein>
<evidence type="ECO:0000313" key="2">
    <source>
        <dbReference type="Proteomes" id="UP000325313"/>
    </source>
</evidence>
<sequence>MLTRMFRNMILENQWQALVSAAQSCRASVLGYRIFGWSLFLRATRNENLRRYPSCSSVKSCFFPSTPSPHKGSQIGFHLMFMINPPFSQEKLFLMSGSVRKASGGIKPT</sequence>
<gene>
    <name evidence="1" type="ORF">PGTUg99_001829</name>
</gene>
<dbReference type="PROSITE" id="PS51257">
    <property type="entry name" value="PROKAR_LIPOPROTEIN"/>
    <property type="match status" value="1"/>
</dbReference>
<dbReference type="Proteomes" id="UP000325313">
    <property type="component" value="Unassembled WGS sequence"/>
</dbReference>